<keyword evidence="3" id="KW-1185">Reference proteome</keyword>
<accession>A0A518D9E4</accession>
<name>A0A518D9E4_9BACT</name>
<proteinExistence type="predicted"/>
<dbReference type="OrthoDB" id="286778at2"/>
<feature type="domain" description="PRC-barrel" evidence="1">
    <location>
        <begin position="11"/>
        <end position="86"/>
    </location>
</feature>
<sequence>MATATLKRSVLSASTINGDSVENLAGKDLGTIKDLMIDLNTGRVAYAVLSFGGFLGFGNKLFAVPFKALQVNCDKECFTLDVDKERLENAHGFDENNWPDMADQSWQTDVHGVYGVDPYWS</sequence>
<gene>
    <name evidence="2" type="ORF">Pla175_14260</name>
</gene>
<evidence type="ECO:0000259" key="1">
    <source>
        <dbReference type="Pfam" id="PF05239"/>
    </source>
</evidence>
<dbReference type="Pfam" id="PF05239">
    <property type="entry name" value="PRC"/>
    <property type="match status" value="1"/>
</dbReference>
<dbReference type="InterPro" id="IPR027275">
    <property type="entry name" value="PRC-brl_dom"/>
</dbReference>
<organism evidence="2 3">
    <name type="scientific">Pirellulimonas nuda</name>
    <dbReference type="NCBI Taxonomy" id="2528009"/>
    <lineage>
        <taxon>Bacteria</taxon>
        <taxon>Pseudomonadati</taxon>
        <taxon>Planctomycetota</taxon>
        <taxon>Planctomycetia</taxon>
        <taxon>Pirellulales</taxon>
        <taxon>Lacipirellulaceae</taxon>
        <taxon>Pirellulimonas</taxon>
    </lineage>
</organism>
<dbReference type="KEGG" id="pnd:Pla175_14260"/>
<protein>
    <submittedName>
        <fullName evidence="2">PRC-barrel domain protein</fullName>
    </submittedName>
</protein>
<dbReference type="Gene3D" id="2.30.30.240">
    <property type="entry name" value="PRC-barrel domain"/>
    <property type="match status" value="1"/>
</dbReference>
<dbReference type="Proteomes" id="UP000317429">
    <property type="component" value="Chromosome"/>
</dbReference>
<dbReference type="RefSeq" id="WP_145282567.1">
    <property type="nucleotide sequence ID" value="NZ_CP036291.1"/>
</dbReference>
<dbReference type="PANTHER" id="PTHR36505:SF1">
    <property type="entry name" value="BLR1072 PROTEIN"/>
    <property type="match status" value="1"/>
</dbReference>
<dbReference type="InterPro" id="IPR011033">
    <property type="entry name" value="PRC_barrel-like_sf"/>
</dbReference>
<dbReference type="EMBL" id="CP036291">
    <property type="protein sequence ID" value="QDU88056.1"/>
    <property type="molecule type" value="Genomic_DNA"/>
</dbReference>
<dbReference type="AlphaFoldDB" id="A0A518D9E4"/>
<reference evidence="2 3" key="1">
    <citation type="submission" date="2019-02" db="EMBL/GenBank/DDBJ databases">
        <title>Deep-cultivation of Planctomycetes and their phenomic and genomic characterization uncovers novel biology.</title>
        <authorList>
            <person name="Wiegand S."/>
            <person name="Jogler M."/>
            <person name="Boedeker C."/>
            <person name="Pinto D."/>
            <person name="Vollmers J."/>
            <person name="Rivas-Marin E."/>
            <person name="Kohn T."/>
            <person name="Peeters S.H."/>
            <person name="Heuer A."/>
            <person name="Rast P."/>
            <person name="Oberbeckmann S."/>
            <person name="Bunk B."/>
            <person name="Jeske O."/>
            <person name="Meyerdierks A."/>
            <person name="Storesund J.E."/>
            <person name="Kallscheuer N."/>
            <person name="Luecker S."/>
            <person name="Lage O.M."/>
            <person name="Pohl T."/>
            <person name="Merkel B.J."/>
            <person name="Hornburger P."/>
            <person name="Mueller R.-W."/>
            <person name="Bruemmer F."/>
            <person name="Labrenz M."/>
            <person name="Spormann A.M."/>
            <person name="Op den Camp H."/>
            <person name="Overmann J."/>
            <person name="Amann R."/>
            <person name="Jetten M.S.M."/>
            <person name="Mascher T."/>
            <person name="Medema M.H."/>
            <person name="Devos D.P."/>
            <person name="Kaster A.-K."/>
            <person name="Ovreas L."/>
            <person name="Rohde M."/>
            <person name="Galperin M.Y."/>
            <person name="Jogler C."/>
        </authorList>
    </citation>
    <scope>NUCLEOTIDE SEQUENCE [LARGE SCALE GENOMIC DNA]</scope>
    <source>
        <strain evidence="2 3">Pla175</strain>
    </source>
</reference>
<evidence type="ECO:0000313" key="2">
    <source>
        <dbReference type="EMBL" id="QDU88056.1"/>
    </source>
</evidence>
<dbReference type="PANTHER" id="PTHR36505">
    <property type="entry name" value="BLR1072 PROTEIN"/>
    <property type="match status" value="1"/>
</dbReference>
<evidence type="ECO:0000313" key="3">
    <source>
        <dbReference type="Proteomes" id="UP000317429"/>
    </source>
</evidence>
<dbReference type="SUPFAM" id="SSF50346">
    <property type="entry name" value="PRC-barrel domain"/>
    <property type="match status" value="1"/>
</dbReference>